<reference evidence="2" key="4">
    <citation type="submission" date="2025-08" db="UniProtKB">
        <authorList>
            <consortium name="Ensembl"/>
        </authorList>
    </citation>
    <scope>IDENTIFICATION</scope>
</reference>
<dbReference type="Proteomes" id="UP000314986">
    <property type="component" value="Unassembled WGS sequence"/>
</dbReference>
<reference evidence="3" key="2">
    <citation type="journal article" date="2007" name="PLoS Biol.">
        <title>Survey sequencing and comparative analysis of the elephant shark (Callorhinchus milii) genome.</title>
        <authorList>
            <person name="Venkatesh B."/>
            <person name="Kirkness E.F."/>
            <person name="Loh Y.H."/>
            <person name="Halpern A.L."/>
            <person name="Lee A.P."/>
            <person name="Johnson J."/>
            <person name="Dandona N."/>
            <person name="Viswanathan L.D."/>
            <person name="Tay A."/>
            <person name="Venter J.C."/>
            <person name="Strausberg R.L."/>
            <person name="Brenner S."/>
        </authorList>
    </citation>
    <scope>NUCLEOTIDE SEQUENCE [LARGE SCALE GENOMIC DNA]</scope>
</reference>
<reference evidence="3" key="3">
    <citation type="journal article" date="2014" name="Nature">
        <title>Elephant shark genome provides unique insights into gnathostome evolution.</title>
        <authorList>
            <consortium name="International Elephant Shark Genome Sequencing Consortium"/>
            <person name="Venkatesh B."/>
            <person name="Lee A.P."/>
            <person name="Ravi V."/>
            <person name="Maurya A.K."/>
            <person name="Lian M.M."/>
            <person name="Swann J.B."/>
            <person name="Ohta Y."/>
            <person name="Flajnik M.F."/>
            <person name="Sutoh Y."/>
            <person name="Kasahara M."/>
            <person name="Hoon S."/>
            <person name="Gangu V."/>
            <person name="Roy S.W."/>
            <person name="Irimia M."/>
            <person name="Korzh V."/>
            <person name="Kondrychyn I."/>
            <person name="Lim Z.W."/>
            <person name="Tay B.H."/>
            <person name="Tohari S."/>
            <person name="Kong K.W."/>
            <person name="Ho S."/>
            <person name="Lorente-Galdos B."/>
            <person name="Quilez J."/>
            <person name="Marques-Bonet T."/>
            <person name="Raney B.J."/>
            <person name="Ingham P.W."/>
            <person name="Tay A."/>
            <person name="Hillier L.W."/>
            <person name="Minx P."/>
            <person name="Boehm T."/>
            <person name="Wilson R.K."/>
            <person name="Brenner S."/>
            <person name="Warren W.C."/>
        </authorList>
    </citation>
    <scope>NUCLEOTIDE SEQUENCE [LARGE SCALE GENOMIC DNA]</scope>
</reference>
<sequence>PPSPILHQKNLIRFVRHNLPLIRVGISNAESRQPGKAPNFSVNWAVGDTALEVINTMTGKDDMGRPSRLCKHILYSRWLRLYGKLLFLARSKQGKFSSYHETKQAANEYQDAKQALIKEFQKSGLGMWVKKPIEQDHFTLSI</sequence>
<dbReference type="PANTHER" id="PTHR10910">
    <property type="entry name" value="EUKARYOTE SPECIFIC DSRNA BINDING PROTEIN"/>
    <property type="match status" value="1"/>
</dbReference>
<proteinExistence type="predicted"/>
<dbReference type="GO" id="GO:0006382">
    <property type="term" value="P:adenosine to inosine editing"/>
    <property type="evidence" value="ECO:0007669"/>
    <property type="project" value="TreeGrafter"/>
</dbReference>
<reference evidence="3" key="1">
    <citation type="journal article" date="2006" name="Science">
        <title>Ancient noncoding elements conserved in the human genome.</title>
        <authorList>
            <person name="Venkatesh B."/>
            <person name="Kirkness E.F."/>
            <person name="Loh Y.H."/>
            <person name="Halpern A.L."/>
            <person name="Lee A.P."/>
            <person name="Johnson J."/>
            <person name="Dandona N."/>
            <person name="Viswanathan L.D."/>
            <person name="Tay A."/>
            <person name="Venter J.C."/>
            <person name="Strausberg R.L."/>
            <person name="Brenner S."/>
        </authorList>
    </citation>
    <scope>NUCLEOTIDE SEQUENCE [LARGE SCALE GENOMIC DNA]</scope>
</reference>
<keyword evidence="3" id="KW-1185">Reference proteome</keyword>
<dbReference type="Ensembl" id="ENSCMIT00000012097.1">
    <property type="protein sequence ID" value="ENSCMIP00000011812.1"/>
    <property type="gene ID" value="ENSCMIG00000006012.1"/>
</dbReference>
<accession>A0A4W3H9G8</accession>
<name>A0A4W3H9G8_CALMI</name>
<dbReference type="InterPro" id="IPR002466">
    <property type="entry name" value="A_deamin"/>
</dbReference>
<evidence type="ECO:0000313" key="2">
    <source>
        <dbReference type="Ensembl" id="ENSCMIP00000011812.1"/>
    </source>
</evidence>
<dbReference type="AlphaFoldDB" id="A0A4W3H9G8"/>
<protein>
    <submittedName>
        <fullName evidence="2">Adenosine deaminase RNA specific B1b</fullName>
    </submittedName>
</protein>
<reference evidence="2" key="5">
    <citation type="submission" date="2025-09" db="UniProtKB">
        <authorList>
            <consortium name="Ensembl"/>
        </authorList>
    </citation>
    <scope>IDENTIFICATION</scope>
</reference>
<dbReference type="PANTHER" id="PTHR10910:SF58">
    <property type="entry name" value="DOUBLE-STRANDED RNA-SPECIFIC EDITASE 1"/>
    <property type="match status" value="1"/>
</dbReference>
<dbReference type="GO" id="GO:0005737">
    <property type="term" value="C:cytoplasm"/>
    <property type="evidence" value="ECO:0007669"/>
    <property type="project" value="TreeGrafter"/>
</dbReference>
<gene>
    <name evidence="2" type="primary">adarb1b</name>
</gene>
<dbReference type="GO" id="GO:0008251">
    <property type="term" value="F:tRNA-specific adenosine deaminase activity"/>
    <property type="evidence" value="ECO:0007669"/>
    <property type="project" value="TreeGrafter"/>
</dbReference>
<feature type="domain" description="A to I editase" evidence="1">
    <location>
        <begin position="26"/>
        <end position="138"/>
    </location>
</feature>
<dbReference type="GO" id="GO:0003726">
    <property type="term" value="F:double-stranded RNA adenosine deaminase activity"/>
    <property type="evidence" value="ECO:0007669"/>
    <property type="project" value="TreeGrafter"/>
</dbReference>
<organism evidence="2 3">
    <name type="scientific">Callorhinchus milii</name>
    <name type="common">Ghost shark</name>
    <dbReference type="NCBI Taxonomy" id="7868"/>
    <lineage>
        <taxon>Eukaryota</taxon>
        <taxon>Metazoa</taxon>
        <taxon>Chordata</taxon>
        <taxon>Craniata</taxon>
        <taxon>Vertebrata</taxon>
        <taxon>Chondrichthyes</taxon>
        <taxon>Holocephali</taxon>
        <taxon>Chimaeriformes</taxon>
        <taxon>Callorhinchidae</taxon>
        <taxon>Callorhinchus</taxon>
    </lineage>
</organism>
<dbReference type="Pfam" id="PF02137">
    <property type="entry name" value="A_deamin"/>
    <property type="match status" value="1"/>
</dbReference>
<dbReference type="GO" id="GO:0005730">
    <property type="term" value="C:nucleolus"/>
    <property type="evidence" value="ECO:0007669"/>
    <property type="project" value="TreeGrafter"/>
</dbReference>
<evidence type="ECO:0000313" key="3">
    <source>
        <dbReference type="Proteomes" id="UP000314986"/>
    </source>
</evidence>
<dbReference type="GO" id="GO:0006396">
    <property type="term" value="P:RNA processing"/>
    <property type="evidence" value="ECO:0007669"/>
    <property type="project" value="InterPro"/>
</dbReference>
<dbReference type="GO" id="GO:0003725">
    <property type="term" value="F:double-stranded RNA binding"/>
    <property type="evidence" value="ECO:0007669"/>
    <property type="project" value="TreeGrafter"/>
</dbReference>
<evidence type="ECO:0000259" key="1">
    <source>
        <dbReference type="PROSITE" id="PS50141"/>
    </source>
</evidence>
<dbReference type="PROSITE" id="PS50141">
    <property type="entry name" value="A_DEAMIN_EDITASE"/>
    <property type="match status" value="1"/>
</dbReference>
<dbReference type="GeneTree" id="ENSGT00940000155992"/>